<proteinExistence type="predicted"/>
<protein>
    <submittedName>
        <fullName evidence="1">Uncharacterized protein</fullName>
    </submittedName>
</protein>
<sequence>MQRIGHLLPATSLGADRWVAQICAPVQVEIAHPTARATLPEIQYGPGLAPSHSVELERAADQLAQAGADAIVWHGTSAGLDGAAHARAVSRVIERTAGVRASTVTLGQLDLLARSGTHSVALVTAGTERSAGRLADTFLAAGLRLASVTALGLGTPREAAELPVARVRRILLDADSADAQCLVVAGTELPVAPVAAMVERELGKPVHDGARVAVRTGLDLLGTAVESPSWGGLFTGGVHAGVCCDSH</sequence>
<organism evidence="1 2">
    <name type="scientific">Streptomyces citrinus</name>
    <dbReference type="NCBI Taxonomy" id="3118173"/>
    <lineage>
        <taxon>Bacteria</taxon>
        <taxon>Bacillati</taxon>
        <taxon>Actinomycetota</taxon>
        <taxon>Actinomycetes</taxon>
        <taxon>Kitasatosporales</taxon>
        <taxon>Streptomycetaceae</taxon>
        <taxon>Streptomyces</taxon>
    </lineage>
</organism>
<dbReference type="Proteomes" id="UP001432251">
    <property type="component" value="Chromosome"/>
</dbReference>
<reference evidence="1" key="1">
    <citation type="journal article" date="2025" name="Int. J. Syst. Evol. Microbiol.">
        <title>Streptomyces citrinus sp. nov., with yellow diffusible pigment.</title>
        <authorList>
            <person name="He Y."/>
            <person name="Yang E."/>
            <person name="Xu J."/>
            <person name="Sun Y."/>
            <person name="Sun L."/>
        </authorList>
    </citation>
    <scope>NUCLEOTIDE SEQUENCE</scope>
    <source>
        <strain evidence="1">Q6</strain>
    </source>
</reference>
<evidence type="ECO:0000313" key="1">
    <source>
        <dbReference type="EMBL" id="WWQ63010.1"/>
    </source>
</evidence>
<accession>A0ACD5A7E2</accession>
<gene>
    <name evidence="1" type="ORF">V2W30_06380</name>
</gene>
<keyword evidence="2" id="KW-1185">Reference proteome</keyword>
<dbReference type="EMBL" id="CP146022">
    <property type="protein sequence ID" value="WWQ63010.1"/>
    <property type="molecule type" value="Genomic_DNA"/>
</dbReference>
<name>A0ACD5A7E2_9ACTN</name>
<evidence type="ECO:0000313" key="2">
    <source>
        <dbReference type="Proteomes" id="UP001432251"/>
    </source>
</evidence>